<dbReference type="PANTHER" id="PTHR15398:SF4">
    <property type="entry name" value="BROMODOMAIN-CONTAINING PROTEIN 8 ISOFORM X1"/>
    <property type="match status" value="1"/>
</dbReference>
<dbReference type="PANTHER" id="PTHR15398">
    <property type="entry name" value="BROMODOMAIN-CONTAINING PROTEIN 8"/>
    <property type="match status" value="1"/>
</dbReference>
<dbReference type="Proteomes" id="UP000095009">
    <property type="component" value="Unassembled WGS sequence"/>
</dbReference>
<dbReference type="OrthoDB" id="21449at2759"/>
<feature type="region of interest" description="Disordered" evidence="3">
    <location>
        <begin position="391"/>
        <end position="488"/>
    </location>
</feature>
<feature type="domain" description="Bromo" evidence="4">
    <location>
        <begin position="506"/>
        <end position="576"/>
    </location>
</feature>
<dbReference type="GO" id="GO:0035267">
    <property type="term" value="C:NuA4 histone acetyltransferase complex"/>
    <property type="evidence" value="ECO:0007669"/>
    <property type="project" value="TreeGrafter"/>
</dbReference>
<reference evidence="5 6" key="1">
    <citation type="journal article" date="2016" name="Proc. Natl. Acad. Sci. U.S.A.">
        <title>Comparative genomics of biotechnologically important yeasts.</title>
        <authorList>
            <person name="Riley R."/>
            <person name="Haridas S."/>
            <person name="Wolfe K.H."/>
            <person name="Lopes M.R."/>
            <person name="Hittinger C.T."/>
            <person name="Goeker M."/>
            <person name="Salamov A.A."/>
            <person name="Wisecaver J.H."/>
            <person name="Long T.M."/>
            <person name="Calvey C.H."/>
            <person name="Aerts A.L."/>
            <person name="Barry K.W."/>
            <person name="Choi C."/>
            <person name="Clum A."/>
            <person name="Coughlan A.Y."/>
            <person name="Deshpande S."/>
            <person name="Douglass A.P."/>
            <person name="Hanson S.J."/>
            <person name="Klenk H.-P."/>
            <person name="LaButti K.M."/>
            <person name="Lapidus A."/>
            <person name="Lindquist E.A."/>
            <person name="Lipzen A.M."/>
            <person name="Meier-Kolthoff J.P."/>
            <person name="Ohm R.A."/>
            <person name="Otillar R.P."/>
            <person name="Pangilinan J.L."/>
            <person name="Peng Y."/>
            <person name="Rokas A."/>
            <person name="Rosa C.A."/>
            <person name="Scheuner C."/>
            <person name="Sibirny A.A."/>
            <person name="Slot J.C."/>
            <person name="Stielow J.B."/>
            <person name="Sun H."/>
            <person name="Kurtzman C.P."/>
            <person name="Blackwell M."/>
            <person name="Grigoriev I.V."/>
            <person name="Jeffries T.W."/>
        </authorList>
    </citation>
    <scope>NUCLEOTIDE SEQUENCE [LARGE SCALE GENOMIC DNA]</scope>
    <source>
        <strain evidence="5 6">DSM 6958</strain>
    </source>
</reference>
<dbReference type="PROSITE" id="PS50014">
    <property type="entry name" value="BROMODOMAIN_2"/>
    <property type="match status" value="1"/>
</dbReference>
<dbReference type="Gene3D" id="1.20.920.10">
    <property type="entry name" value="Bromodomain-like"/>
    <property type="match status" value="1"/>
</dbReference>
<dbReference type="STRING" id="857566.A0A1E3PG09"/>
<evidence type="ECO:0000259" key="4">
    <source>
        <dbReference type="PROSITE" id="PS50014"/>
    </source>
</evidence>
<dbReference type="AlphaFoldDB" id="A0A1E3PG09"/>
<dbReference type="Pfam" id="PF00439">
    <property type="entry name" value="Bromodomain"/>
    <property type="match status" value="1"/>
</dbReference>
<evidence type="ECO:0000313" key="6">
    <source>
        <dbReference type="Proteomes" id="UP000095009"/>
    </source>
</evidence>
<gene>
    <name evidence="5" type="ORF">NADFUDRAFT_83930</name>
</gene>
<feature type="compositionally biased region" description="Basic and acidic residues" evidence="3">
    <location>
        <begin position="404"/>
        <end position="432"/>
    </location>
</feature>
<evidence type="ECO:0000313" key="5">
    <source>
        <dbReference type="EMBL" id="ODQ63817.1"/>
    </source>
</evidence>
<evidence type="ECO:0000256" key="2">
    <source>
        <dbReference type="PROSITE-ProRule" id="PRU00035"/>
    </source>
</evidence>
<dbReference type="CDD" id="cd04369">
    <property type="entry name" value="Bromodomain"/>
    <property type="match status" value="1"/>
</dbReference>
<name>A0A1E3PG09_9ASCO</name>
<organism evidence="5 6">
    <name type="scientific">Nadsonia fulvescens var. elongata DSM 6958</name>
    <dbReference type="NCBI Taxonomy" id="857566"/>
    <lineage>
        <taxon>Eukaryota</taxon>
        <taxon>Fungi</taxon>
        <taxon>Dikarya</taxon>
        <taxon>Ascomycota</taxon>
        <taxon>Saccharomycotina</taxon>
        <taxon>Dipodascomycetes</taxon>
        <taxon>Dipodascales</taxon>
        <taxon>Dipodascales incertae sedis</taxon>
        <taxon>Nadsonia</taxon>
    </lineage>
</organism>
<dbReference type="InterPro" id="IPR036427">
    <property type="entry name" value="Bromodomain-like_sf"/>
</dbReference>
<dbReference type="InterPro" id="IPR001487">
    <property type="entry name" value="Bromodomain"/>
</dbReference>
<dbReference type="GO" id="GO:0006325">
    <property type="term" value="P:chromatin organization"/>
    <property type="evidence" value="ECO:0007669"/>
    <property type="project" value="UniProtKB-ARBA"/>
</dbReference>
<protein>
    <recommendedName>
        <fullName evidence="4">Bromo domain-containing protein</fullName>
    </recommendedName>
</protein>
<dbReference type="EMBL" id="KV454413">
    <property type="protein sequence ID" value="ODQ63817.1"/>
    <property type="molecule type" value="Genomic_DNA"/>
</dbReference>
<keyword evidence="6" id="KW-1185">Reference proteome</keyword>
<evidence type="ECO:0000256" key="1">
    <source>
        <dbReference type="ARBA" id="ARBA00023117"/>
    </source>
</evidence>
<evidence type="ECO:0000256" key="3">
    <source>
        <dbReference type="SAM" id="MobiDB-lite"/>
    </source>
</evidence>
<dbReference type="SMART" id="SM00297">
    <property type="entry name" value="BROMO"/>
    <property type="match status" value="1"/>
</dbReference>
<feature type="compositionally biased region" description="Basic residues" evidence="3">
    <location>
        <begin position="437"/>
        <end position="446"/>
    </location>
</feature>
<sequence>MAAVSPYQPSALALTNTTSIINNVDTDSRTPLLRLVFAQVIYKLYIDSQKAQDLADGDKKSLIRPFDLVEFWALRPDSSKGRIVSEGVAVIMQGFPIIQAANDATAALLADEANSRGGVSLGTIIAAGTGTERGVGLEKESPTVDNSIRVTVDICIQLWKDVLNIDEMSTAANPELSASSHARFKTVLALLYKSYRDSVINEIRVYEKEYATRLDEIASIETGTLNNQLMQEMQQIDDSTVPIKQENSTKRTISEVYEDLEGPNKHFKLTTDITMGNTLQPTMMEAEGDAPHSGSSLSSGLSELDEKELDSLKSVVPVASVFTTEPEVGSQVKTELFVETELNATKGSSKGTEMAGADLNKREKVNSALVGDKSVLSAEQIVSEVMAENIEETEAEEQLNNGKADIEPDTNKNEPAIEEKTQPAHSVIKEKPAPATRGRRGRYPRNLHKEDPLVSDGKASSVSRDNSPDSRFLISSTSTPTPNAATGLKPNKRFQNMANPLLANISSNRSASFFTAPVNPNDAPHYYTLIHSPTDLRTIKAMIKDGRLQDSSSLELELCKMFANAIMYNSWDSDVCEWSRQMASETESLLGIFKSAERGRN</sequence>
<keyword evidence="1 2" id="KW-0103">Bromodomain</keyword>
<accession>A0A1E3PG09</accession>
<proteinExistence type="predicted"/>
<dbReference type="SUPFAM" id="SSF47370">
    <property type="entry name" value="Bromodomain"/>
    <property type="match status" value="1"/>
</dbReference>